<accession>A0A0D2NR86</accession>
<dbReference type="AlphaFoldDB" id="A0A0D2NR86"/>
<sequence>MLRQEDTSGWLLTDNAASWQGTPSDRGWRYLQQSLKSYDSPDNDYRYAKASLETLLSGGSLSSPPWLVDILESDKQLGREATKEASASWLPYALIDQVLIAADTLMDAPANLAQLRAAINNCVKRMQKLSQNRLAYVPVVAIGSNNHIISDNSGFDRDDAWGFRVLEPSRCCISSIALVLLKTGIVHHTGGDKSVEVDGTQMSTAQKLLLFWRKPAHKCWWDGLDVEIPETGDKPAMTVKL</sequence>
<reference evidence="2" key="1">
    <citation type="submission" date="2014-04" db="EMBL/GenBank/DDBJ databases">
        <title>Evolutionary Origins and Diversification of the Mycorrhizal Mutualists.</title>
        <authorList>
            <consortium name="DOE Joint Genome Institute"/>
            <consortium name="Mycorrhizal Genomics Consortium"/>
            <person name="Kohler A."/>
            <person name="Kuo A."/>
            <person name="Nagy L.G."/>
            <person name="Floudas D."/>
            <person name="Copeland A."/>
            <person name="Barry K.W."/>
            <person name="Cichocki N."/>
            <person name="Veneault-Fourrey C."/>
            <person name="LaButti K."/>
            <person name="Lindquist E.A."/>
            <person name="Lipzen A."/>
            <person name="Lundell T."/>
            <person name="Morin E."/>
            <person name="Murat C."/>
            <person name="Riley R."/>
            <person name="Ohm R."/>
            <person name="Sun H."/>
            <person name="Tunlid A."/>
            <person name="Henrissat B."/>
            <person name="Grigoriev I.V."/>
            <person name="Hibbett D.S."/>
            <person name="Martin F."/>
        </authorList>
    </citation>
    <scope>NUCLEOTIDE SEQUENCE [LARGE SCALE GENOMIC DNA]</scope>
    <source>
        <strain evidence="2">FD-334 SS-4</strain>
    </source>
</reference>
<organism evidence="1 2">
    <name type="scientific">Hypholoma sublateritium (strain FD-334 SS-4)</name>
    <dbReference type="NCBI Taxonomy" id="945553"/>
    <lineage>
        <taxon>Eukaryota</taxon>
        <taxon>Fungi</taxon>
        <taxon>Dikarya</taxon>
        <taxon>Basidiomycota</taxon>
        <taxon>Agaricomycotina</taxon>
        <taxon>Agaricomycetes</taxon>
        <taxon>Agaricomycetidae</taxon>
        <taxon>Agaricales</taxon>
        <taxon>Agaricineae</taxon>
        <taxon>Strophariaceae</taxon>
        <taxon>Hypholoma</taxon>
    </lineage>
</organism>
<evidence type="ECO:0000313" key="1">
    <source>
        <dbReference type="EMBL" id="KJA21264.1"/>
    </source>
</evidence>
<name>A0A0D2NR86_HYPSF</name>
<proteinExistence type="predicted"/>
<dbReference type="EMBL" id="KN817559">
    <property type="protein sequence ID" value="KJA21264.1"/>
    <property type="molecule type" value="Genomic_DNA"/>
</dbReference>
<dbReference type="STRING" id="945553.A0A0D2NR86"/>
<protein>
    <submittedName>
        <fullName evidence="1">Uncharacterized protein</fullName>
    </submittedName>
</protein>
<dbReference type="Proteomes" id="UP000054270">
    <property type="component" value="Unassembled WGS sequence"/>
</dbReference>
<dbReference type="OrthoDB" id="9451547at2759"/>
<evidence type="ECO:0000313" key="2">
    <source>
        <dbReference type="Proteomes" id="UP000054270"/>
    </source>
</evidence>
<gene>
    <name evidence="1" type="ORF">HYPSUDRAFT_77863</name>
</gene>
<keyword evidence="2" id="KW-1185">Reference proteome</keyword>